<comment type="similarity">
    <text evidence="1">Belongs to the RutC family.</text>
</comment>
<evidence type="ECO:0000313" key="2">
    <source>
        <dbReference type="EMBL" id="MXY91905.1"/>
    </source>
</evidence>
<dbReference type="EMBL" id="VXRG01000004">
    <property type="protein sequence ID" value="MXY91905.1"/>
    <property type="molecule type" value="Genomic_DNA"/>
</dbReference>
<dbReference type="PANTHER" id="PTHR11803">
    <property type="entry name" value="2-IMINOBUTANOATE/2-IMINOPROPANOATE DEAMINASE RIDA"/>
    <property type="match status" value="1"/>
</dbReference>
<organism evidence="2">
    <name type="scientific">Caldilineaceae bacterium SB0664_bin_27</name>
    <dbReference type="NCBI Taxonomy" id="2605260"/>
    <lineage>
        <taxon>Bacteria</taxon>
        <taxon>Bacillati</taxon>
        <taxon>Chloroflexota</taxon>
        <taxon>Caldilineae</taxon>
        <taxon>Caldilineales</taxon>
        <taxon>Caldilineaceae</taxon>
    </lineage>
</organism>
<reference evidence="2" key="1">
    <citation type="submission" date="2019-09" db="EMBL/GenBank/DDBJ databases">
        <title>Characterisation of the sponge microbiome using genome-centric metagenomics.</title>
        <authorList>
            <person name="Engelberts J.P."/>
            <person name="Robbins S.J."/>
            <person name="De Goeij J.M."/>
            <person name="Aranda M."/>
            <person name="Bell S.C."/>
            <person name="Webster N.S."/>
        </authorList>
    </citation>
    <scope>NUCLEOTIDE SEQUENCE</scope>
    <source>
        <strain evidence="2">SB0664_bin_27</strain>
    </source>
</reference>
<protein>
    <submittedName>
        <fullName evidence="2">RidA family protein</fullName>
    </submittedName>
</protein>
<evidence type="ECO:0000256" key="1">
    <source>
        <dbReference type="ARBA" id="ARBA00010552"/>
    </source>
</evidence>
<dbReference type="CDD" id="cd00448">
    <property type="entry name" value="YjgF_YER057c_UK114_family"/>
    <property type="match status" value="1"/>
</dbReference>
<dbReference type="Gene3D" id="3.30.1330.40">
    <property type="entry name" value="RutC-like"/>
    <property type="match status" value="1"/>
</dbReference>
<dbReference type="InterPro" id="IPR035959">
    <property type="entry name" value="RutC-like_sf"/>
</dbReference>
<dbReference type="SUPFAM" id="SSF55298">
    <property type="entry name" value="YjgF-like"/>
    <property type="match status" value="1"/>
</dbReference>
<dbReference type="FunFam" id="3.30.1330.40:FF:000001">
    <property type="entry name" value="L-PSP family endoribonuclease"/>
    <property type="match status" value="1"/>
</dbReference>
<dbReference type="PANTHER" id="PTHR11803:SF39">
    <property type="entry name" value="2-IMINOBUTANOATE_2-IMINOPROPANOATE DEAMINASE"/>
    <property type="match status" value="1"/>
</dbReference>
<name>A0A6B0YNY0_9CHLR</name>
<accession>A0A6B0YNY0</accession>
<dbReference type="InterPro" id="IPR006056">
    <property type="entry name" value="RidA"/>
</dbReference>
<comment type="caution">
    <text evidence="2">The sequence shown here is derived from an EMBL/GenBank/DDBJ whole genome shotgun (WGS) entry which is preliminary data.</text>
</comment>
<dbReference type="GO" id="GO:0005829">
    <property type="term" value="C:cytosol"/>
    <property type="evidence" value="ECO:0007669"/>
    <property type="project" value="TreeGrafter"/>
</dbReference>
<sequence length="126" mass="13678">MRKEVHTEKGAPPAGIYSQGIVADGPVAYIAGQGPLDPATGQRVEGGFREQATRVFDNLTILLEEAGTSWEHVTKVGVFLADLSDFAEMNEVYEQYVTKPYPARTTIGCQLPNILLEVDCIAVVPE</sequence>
<gene>
    <name evidence="2" type="ORF">F4Y42_00470</name>
</gene>
<dbReference type="InterPro" id="IPR006175">
    <property type="entry name" value="YjgF/YER057c/UK114"/>
</dbReference>
<dbReference type="Pfam" id="PF01042">
    <property type="entry name" value="Ribonuc_L-PSP"/>
    <property type="match status" value="1"/>
</dbReference>
<dbReference type="NCBIfam" id="TIGR00004">
    <property type="entry name" value="Rid family detoxifying hydrolase"/>
    <property type="match status" value="1"/>
</dbReference>
<dbReference type="GO" id="GO:0019239">
    <property type="term" value="F:deaminase activity"/>
    <property type="evidence" value="ECO:0007669"/>
    <property type="project" value="TreeGrafter"/>
</dbReference>
<dbReference type="AlphaFoldDB" id="A0A6B0YNY0"/>
<proteinExistence type="inferred from homology"/>